<feature type="transmembrane region" description="Helical" evidence="11">
    <location>
        <begin position="54"/>
        <end position="82"/>
    </location>
</feature>
<dbReference type="SUPFAM" id="SSF52540">
    <property type="entry name" value="P-loop containing nucleoside triphosphate hydrolases"/>
    <property type="match status" value="1"/>
</dbReference>
<keyword evidence="6 14" id="KW-0067">ATP-binding</keyword>
<feature type="domain" description="ABC transmembrane type-1" evidence="13">
    <location>
        <begin position="16"/>
        <end position="299"/>
    </location>
</feature>
<dbReference type="InterPro" id="IPR036640">
    <property type="entry name" value="ABC1_TM_sf"/>
</dbReference>
<feature type="transmembrane region" description="Helical" evidence="11">
    <location>
        <begin position="158"/>
        <end position="175"/>
    </location>
</feature>
<evidence type="ECO:0000259" key="13">
    <source>
        <dbReference type="PROSITE" id="PS50929"/>
    </source>
</evidence>
<evidence type="ECO:0000256" key="7">
    <source>
        <dbReference type="ARBA" id="ARBA00022967"/>
    </source>
</evidence>
<dbReference type="InterPro" id="IPR039421">
    <property type="entry name" value="Type_1_exporter"/>
</dbReference>
<dbReference type="NCBIfam" id="TIGR02203">
    <property type="entry name" value="MsbA_lipidA"/>
    <property type="match status" value="1"/>
</dbReference>
<dbReference type="GO" id="GO:0140359">
    <property type="term" value="F:ABC-type transporter activity"/>
    <property type="evidence" value="ECO:0007669"/>
    <property type="project" value="InterPro"/>
</dbReference>
<dbReference type="HOGENOM" id="CLU_000604_84_3_4"/>
<dbReference type="eggNOG" id="COG1132">
    <property type="taxonomic scope" value="Bacteria"/>
</dbReference>
<dbReference type="SMART" id="SM00382">
    <property type="entry name" value="AAA"/>
    <property type="match status" value="1"/>
</dbReference>
<evidence type="ECO:0000256" key="3">
    <source>
        <dbReference type="ARBA" id="ARBA00022475"/>
    </source>
</evidence>
<dbReference type="FunFam" id="3.40.50.300:FF:000221">
    <property type="entry name" value="Multidrug ABC transporter ATP-binding protein"/>
    <property type="match status" value="1"/>
</dbReference>
<organism evidence="14 15">
    <name type="scientific">Basilea psittacipulmonis DSM 24701</name>
    <dbReference type="NCBI Taxonomy" id="1072685"/>
    <lineage>
        <taxon>Bacteria</taxon>
        <taxon>Pseudomonadati</taxon>
        <taxon>Pseudomonadota</taxon>
        <taxon>Betaproteobacteria</taxon>
        <taxon>Burkholderiales</taxon>
        <taxon>Alcaligenaceae</taxon>
        <taxon>Basilea</taxon>
    </lineage>
</organism>
<dbReference type="PANTHER" id="PTHR24221:SF632">
    <property type="entry name" value="ATP-DEPENDENT LIPID A-CORE FLIPPASE"/>
    <property type="match status" value="1"/>
</dbReference>
<evidence type="ECO:0000256" key="2">
    <source>
        <dbReference type="ARBA" id="ARBA00022448"/>
    </source>
</evidence>
<keyword evidence="2" id="KW-0813">Transport</keyword>
<dbReference type="GO" id="GO:0016887">
    <property type="term" value="F:ATP hydrolysis activity"/>
    <property type="evidence" value="ECO:0007669"/>
    <property type="project" value="InterPro"/>
</dbReference>
<dbReference type="InterPro" id="IPR003593">
    <property type="entry name" value="AAA+_ATPase"/>
</dbReference>
<evidence type="ECO:0000256" key="1">
    <source>
        <dbReference type="ARBA" id="ARBA00004651"/>
    </source>
</evidence>
<dbReference type="InterPro" id="IPR017871">
    <property type="entry name" value="ABC_transporter-like_CS"/>
</dbReference>
<dbReference type="Gene3D" id="3.40.50.300">
    <property type="entry name" value="P-loop containing nucleotide triphosphate hydrolases"/>
    <property type="match status" value="1"/>
</dbReference>
<feature type="domain" description="ABC transporter" evidence="12">
    <location>
        <begin position="332"/>
        <end position="568"/>
    </location>
</feature>
<dbReference type="PANTHER" id="PTHR24221">
    <property type="entry name" value="ATP-BINDING CASSETTE SUB-FAMILY B"/>
    <property type="match status" value="1"/>
</dbReference>
<dbReference type="PROSITE" id="PS00211">
    <property type="entry name" value="ABC_TRANSPORTER_1"/>
    <property type="match status" value="1"/>
</dbReference>
<evidence type="ECO:0000256" key="11">
    <source>
        <dbReference type="SAM" id="Phobius"/>
    </source>
</evidence>
<evidence type="ECO:0000313" key="15">
    <source>
        <dbReference type="Proteomes" id="UP000028945"/>
    </source>
</evidence>
<keyword evidence="4 11" id="KW-0812">Transmembrane</keyword>
<sequence>MRKLAGRVTVYWKMLILAMGLTFAASSTQAGLAYIMKPLLDNGFDSKTHLHYVWMIPCAIVGLFLLRGILSFCADYCVAWIVNNVLYNLRRDMYAKLISLPDSVYQKGDSGRILNRFIQDVNSIASSAVSLFTNLVREVFVIISVFGLLLYLSWRLTLIIIILMPIIAVVSRYFSLKLRKTSRAQINLGVEHTTRVKESIDGQREIKLFMAQDFEMKRYDDVNREMRRQAMKATAAASAVTPVTQLMISVAVGCIIGAAIYQSAQGYLTVGSFMAFCAALLQIFDPIKRLTGLATLMQNAIASTENVYQFLDELPEKDTGKETHLPVGNLRIEYQHVSFTYPGSDHKNLDNINLVIEPGETVAFVGRSGGGKTTLVNTLPRFIDIDEGKILIADKNIHDISLHTLREHISLVSQKVFLFKGTIAQNVAYGTTKAVSDEEIEDALKVANLWDHIKTMPNGIHTEVGEDGSWLSGGQRQRLAIARAMIKNAPILILDEATSALDNESERLVQAAMDKLMVGRSTLVIAHRLSTIKNADKIAVVNAGKIIEFGTHDELMKKEGHYAHLYQLQFNNI</sequence>
<evidence type="ECO:0000256" key="10">
    <source>
        <dbReference type="ARBA" id="ARBA00023136"/>
    </source>
</evidence>
<dbReference type="Gene3D" id="1.20.1560.10">
    <property type="entry name" value="ABC transporter type 1, transmembrane domain"/>
    <property type="match status" value="1"/>
</dbReference>
<accession>A0A077DF83</accession>
<dbReference type="GO" id="GO:0005524">
    <property type="term" value="F:ATP binding"/>
    <property type="evidence" value="ECO:0007669"/>
    <property type="project" value="UniProtKB-KW"/>
</dbReference>
<dbReference type="EMBL" id="CP009238">
    <property type="protein sequence ID" value="AIL32776.1"/>
    <property type="molecule type" value="Genomic_DNA"/>
</dbReference>
<gene>
    <name evidence="14" type="ORF">IX83_05140</name>
</gene>
<keyword evidence="5" id="KW-0547">Nucleotide-binding</keyword>
<keyword evidence="8 11" id="KW-1133">Transmembrane helix</keyword>
<evidence type="ECO:0000256" key="6">
    <source>
        <dbReference type="ARBA" id="ARBA00022840"/>
    </source>
</evidence>
<name>A0A077DF83_9BURK</name>
<dbReference type="SUPFAM" id="SSF90123">
    <property type="entry name" value="ABC transporter transmembrane region"/>
    <property type="match status" value="1"/>
</dbReference>
<keyword evidence="3" id="KW-1003">Cell membrane</keyword>
<dbReference type="InterPro" id="IPR027417">
    <property type="entry name" value="P-loop_NTPase"/>
</dbReference>
<dbReference type="KEGG" id="bpsi:IX83_05140"/>
<dbReference type="CDD" id="cd18552">
    <property type="entry name" value="ABC_6TM_MsbA_like"/>
    <property type="match status" value="1"/>
</dbReference>
<protein>
    <submittedName>
        <fullName evidence="14">Lipid transporter ATP-binding/permease</fullName>
    </submittedName>
</protein>
<evidence type="ECO:0000256" key="4">
    <source>
        <dbReference type="ARBA" id="ARBA00022692"/>
    </source>
</evidence>
<dbReference type="GO" id="GO:0034040">
    <property type="term" value="F:ATPase-coupled lipid transmembrane transporter activity"/>
    <property type="evidence" value="ECO:0007669"/>
    <property type="project" value="InterPro"/>
</dbReference>
<keyword evidence="9" id="KW-0445">Lipid transport</keyword>
<dbReference type="InterPro" id="IPR003439">
    <property type="entry name" value="ABC_transporter-like_ATP-bd"/>
</dbReference>
<feature type="transmembrane region" description="Helical" evidence="11">
    <location>
        <begin position="135"/>
        <end position="152"/>
    </location>
</feature>
<evidence type="ECO:0000259" key="12">
    <source>
        <dbReference type="PROSITE" id="PS50893"/>
    </source>
</evidence>
<dbReference type="Pfam" id="PF00664">
    <property type="entry name" value="ABC_membrane"/>
    <property type="match status" value="1"/>
</dbReference>
<keyword evidence="10 11" id="KW-0472">Membrane</keyword>
<dbReference type="AlphaFoldDB" id="A0A077DF83"/>
<evidence type="ECO:0000256" key="9">
    <source>
        <dbReference type="ARBA" id="ARBA00023055"/>
    </source>
</evidence>
<evidence type="ECO:0000256" key="5">
    <source>
        <dbReference type="ARBA" id="ARBA00022741"/>
    </source>
</evidence>
<dbReference type="STRING" id="1072685.IX83_05140"/>
<dbReference type="PROSITE" id="PS50929">
    <property type="entry name" value="ABC_TM1F"/>
    <property type="match status" value="1"/>
</dbReference>
<dbReference type="Proteomes" id="UP000028945">
    <property type="component" value="Chromosome"/>
</dbReference>
<evidence type="ECO:0000313" key="14">
    <source>
        <dbReference type="EMBL" id="AIL32776.1"/>
    </source>
</evidence>
<dbReference type="InterPro" id="IPR011527">
    <property type="entry name" value="ABC1_TM_dom"/>
</dbReference>
<dbReference type="InterPro" id="IPR011917">
    <property type="entry name" value="ABC_transpr_lipidA"/>
</dbReference>
<keyword evidence="7" id="KW-1278">Translocase</keyword>
<reference evidence="14 15" key="1">
    <citation type="journal article" date="2014" name="BMC Genomics">
        <title>A genomic perspective on a new bacterial genus and species from the Alcaligenaceae family, Basilea psittacipulmonis.</title>
        <authorList>
            <person name="Whiteson K.L."/>
            <person name="Hernandez D."/>
            <person name="Lazarevic V."/>
            <person name="Gaia N."/>
            <person name="Farinelli L."/>
            <person name="Francois P."/>
            <person name="Pilo P."/>
            <person name="Frey J."/>
            <person name="Schrenzel J."/>
        </authorList>
    </citation>
    <scope>NUCLEOTIDE SEQUENCE [LARGE SCALE GENOMIC DNA]</scope>
    <source>
        <strain evidence="14 15">DSM 24701</strain>
    </source>
</reference>
<dbReference type="GO" id="GO:0005886">
    <property type="term" value="C:plasma membrane"/>
    <property type="evidence" value="ECO:0007669"/>
    <property type="project" value="UniProtKB-SubCell"/>
</dbReference>
<evidence type="ECO:0000256" key="8">
    <source>
        <dbReference type="ARBA" id="ARBA00022989"/>
    </source>
</evidence>
<comment type="subcellular location">
    <subcellularLocation>
        <location evidence="1">Cell membrane</location>
        <topology evidence="1">Multi-pass membrane protein</topology>
    </subcellularLocation>
</comment>
<proteinExistence type="predicted"/>
<feature type="transmembrane region" description="Helical" evidence="11">
    <location>
        <begin position="233"/>
        <end position="260"/>
    </location>
</feature>
<keyword evidence="15" id="KW-1185">Reference proteome</keyword>
<dbReference type="PROSITE" id="PS50893">
    <property type="entry name" value="ABC_TRANSPORTER_2"/>
    <property type="match status" value="1"/>
</dbReference>
<dbReference type="Pfam" id="PF00005">
    <property type="entry name" value="ABC_tran"/>
    <property type="match status" value="1"/>
</dbReference>